<evidence type="ECO:0000313" key="10">
    <source>
        <dbReference type="EMBL" id="SPF31578.1"/>
    </source>
</evidence>
<proteinExistence type="predicted"/>
<feature type="transmembrane region" description="Helical" evidence="8">
    <location>
        <begin position="382"/>
        <end position="405"/>
    </location>
</feature>
<organism evidence="10 11">
    <name type="scientific">Candidatus Sulfotelmatobacter kueseliae</name>
    <dbReference type="NCBI Taxonomy" id="2042962"/>
    <lineage>
        <taxon>Bacteria</taxon>
        <taxon>Pseudomonadati</taxon>
        <taxon>Acidobacteriota</taxon>
        <taxon>Terriglobia</taxon>
        <taxon>Terriglobales</taxon>
        <taxon>Candidatus Korobacteraceae</taxon>
        <taxon>Candidatus Sulfotelmatobacter</taxon>
    </lineage>
</organism>
<reference evidence="11" key="1">
    <citation type="submission" date="2018-02" db="EMBL/GenBank/DDBJ databases">
        <authorList>
            <person name="Hausmann B."/>
        </authorList>
    </citation>
    <scope>NUCLEOTIDE SEQUENCE [LARGE SCALE GENOMIC DNA]</scope>
    <source>
        <strain evidence="11">Peat soil MAG SbA1</strain>
    </source>
</reference>
<feature type="transmembrane region" description="Helical" evidence="8">
    <location>
        <begin position="442"/>
        <end position="463"/>
    </location>
</feature>
<accession>A0A2U3JW58</accession>
<evidence type="ECO:0000256" key="8">
    <source>
        <dbReference type="SAM" id="Phobius"/>
    </source>
</evidence>
<feature type="transmembrane region" description="Helical" evidence="8">
    <location>
        <begin position="111"/>
        <end position="132"/>
    </location>
</feature>
<dbReference type="Proteomes" id="UP000238701">
    <property type="component" value="Unassembled WGS sequence"/>
</dbReference>
<keyword evidence="7 8" id="KW-0472">Membrane</keyword>
<feature type="domain" description="ArnT-like N-terminal" evidence="9">
    <location>
        <begin position="47"/>
        <end position="258"/>
    </location>
</feature>
<dbReference type="GO" id="GO:0005886">
    <property type="term" value="C:plasma membrane"/>
    <property type="evidence" value="ECO:0007669"/>
    <property type="project" value="UniProtKB-SubCell"/>
</dbReference>
<evidence type="ECO:0000256" key="1">
    <source>
        <dbReference type="ARBA" id="ARBA00004651"/>
    </source>
</evidence>
<dbReference type="Pfam" id="PF02366">
    <property type="entry name" value="PMT"/>
    <property type="match status" value="1"/>
</dbReference>
<feature type="transmembrane region" description="Helical" evidence="8">
    <location>
        <begin position="417"/>
        <end position="436"/>
    </location>
</feature>
<feature type="transmembrane region" description="Helical" evidence="8">
    <location>
        <begin position="37"/>
        <end position="58"/>
    </location>
</feature>
<dbReference type="AlphaFoldDB" id="A0A2U3JW58"/>
<protein>
    <submittedName>
        <fullName evidence="10">Glycosyl transferase, family 39</fullName>
    </submittedName>
</protein>
<keyword evidence="3" id="KW-0328">Glycosyltransferase</keyword>
<evidence type="ECO:0000256" key="3">
    <source>
        <dbReference type="ARBA" id="ARBA00022676"/>
    </source>
</evidence>
<feature type="transmembrane region" description="Helical" evidence="8">
    <location>
        <begin position="282"/>
        <end position="306"/>
    </location>
</feature>
<dbReference type="PANTHER" id="PTHR33908:SF3">
    <property type="entry name" value="UNDECAPRENYL PHOSPHATE-ALPHA-4-AMINO-4-DEOXY-L-ARABINOSE ARABINOSYL TRANSFERASE"/>
    <property type="match status" value="1"/>
</dbReference>
<dbReference type="InterPro" id="IPR050297">
    <property type="entry name" value="LipidA_mod_glycosyltrf_83"/>
</dbReference>
<feature type="transmembrane region" description="Helical" evidence="8">
    <location>
        <begin position="139"/>
        <end position="158"/>
    </location>
</feature>
<dbReference type="InterPro" id="IPR003342">
    <property type="entry name" value="ArnT-like_N"/>
</dbReference>
<sequence>MLNEDPTEPAAETVSIQQSTIIIQQSSLMTLRTRTDALLIFGFCAFLFFYGAGQFGLIGADEPRYAQVAREMLDRRDWITPVLNGQAWLEKPPLYYWQAMLAYSALGVSDVAARLPSAIDATLLVIAVYLFFRRFRRGVEVDAALITASGAGVIGYARAASMDMALAASFSVGMLAWWAWRESGRRIYLAAFYVCMALGMLAKGPVAPVLAAAIIVLFAIAAQEWRLIVRTLWLPGILLFCAIALPWYVAVEMRNPQFFREFILEHNLARFSTDVYHHRQPFWYYLPVTLLALVPWTVFVIAAFAASVRAWWTQRKSVSAEPDFELQFNLFACVWLVVPVVFFSISRSKLPGYILPAVPAGAVLLADYLRRHLEREEPVPKWMAVLHALVASAPIVPALLVGYAVAEHRLPAGRPMLIALAIAFVLCAAIALTLASRLQLRMLRFVTLIPVVLAVAAVLKLGTTAIDQTLSARPLAAELATVETRELPVAVCGTSRELEYGLAFYRNQTIARCEFGPIPTEEHLLVAPPMFRYNIAEKAPGRRVMFLGHYAPQDVDYYWVAASARS</sequence>
<dbReference type="GO" id="GO:0006493">
    <property type="term" value="P:protein O-linked glycosylation"/>
    <property type="evidence" value="ECO:0007669"/>
    <property type="project" value="InterPro"/>
</dbReference>
<dbReference type="EMBL" id="OMOD01000002">
    <property type="protein sequence ID" value="SPF31578.1"/>
    <property type="molecule type" value="Genomic_DNA"/>
</dbReference>
<feature type="transmembrane region" description="Helical" evidence="8">
    <location>
        <begin position="232"/>
        <end position="251"/>
    </location>
</feature>
<gene>
    <name evidence="10" type="ORF">SBA1_100034</name>
</gene>
<dbReference type="PANTHER" id="PTHR33908">
    <property type="entry name" value="MANNOSYLTRANSFERASE YKCB-RELATED"/>
    <property type="match status" value="1"/>
</dbReference>
<evidence type="ECO:0000259" key="9">
    <source>
        <dbReference type="Pfam" id="PF02366"/>
    </source>
</evidence>
<evidence type="ECO:0000256" key="6">
    <source>
        <dbReference type="ARBA" id="ARBA00022989"/>
    </source>
</evidence>
<keyword evidence="2" id="KW-1003">Cell membrane</keyword>
<comment type="subcellular location">
    <subcellularLocation>
        <location evidence="1">Cell membrane</location>
        <topology evidence="1">Multi-pass membrane protein</topology>
    </subcellularLocation>
</comment>
<keyword evidence="6 8" id="KW-1133">Transmembrane helix</keyword>
<evidence type="ECO:0000256" key="5">
    <source>
        <dbReference type="ARBA" id="ARBA00022692"/>
    </source>
</evidence>
<feature type="transmembrane region" description="Helical" evidence="8">
    <location>
        <begin position="187"/>
        <end position="220"/>
    </location>
</feature>
<evidence type="ECO:0000313" key="11">
    <source>
        <dbReference type="Proteomes" id="UP000238701"/>
    </source>
</evidence>
<feature type="transmembrane region" description="Helical" evidence="8">
    <location>
        <begin position="326"/>
        <end position="345"/>
    </location>
</feature>
<dbReference type="GO" id="GO:0010041">
    <property type="term" value="P:response to iron(III) ion"/>
    <property type="evidence" value="ECO:0007669"/>
    <property type="project" value="TreeGrafter"/>
</dbReference>
<dbReference type="GO" id="GO:0000030">
    <property type="term" value="F:mannosyltransferase activity"/>
    <property type="evidence" value="ECO:0007669"/>
    <property type="project" value="InterPro"/>
</dbReference>
<feature type="transmembrane region" description="Helical" evidence="8">
    <location>
        <begin position="352"/>
        <end position="370"/>
    </location>
</feature>
<evidence type="ECO:0000256" key="2">
    <source>
        <dbReference type="ARBA" id="ARBA00022475"/>
    </source>
</evidence>
<dbReference type="GO" id="GO:0016763">
    <property type="term" value="F:pentosyltransferase activity"/>
    <property type="evidence" value="ECO:0007669"/>
    <property type="project" value="TreeGrafter"/>
</dbReference>
<keyword evidence="5 8" id="KW-0812">Transmembrane</keyword>
<evidence type="ECO:0000256" key="4">
    <source>
        <dbReference type="ARBA" id="ARBA00022679"/>
    </source>
</evidence>
<dbReference type="GO" id="GO:0009103">
    <property type="term" value="P:lipopolysaccharide biosynthetic process"/>
    <property type="evidence" value="ECO:0007669"/>
    <property type="project" value="UniProtKB-ARBA"/>
</dbReference>
<keyword evidence="4 10" id="KW-0808">Transferase</keyword>
<name>A0A2U3JW58_9BACT</name>
<evidence type="ECO:0000256" key="7">
    <source>
        <dbReference type="ARBA" id="ARBA00023136"/>
    </source>
</evidence>